<dbReference type="InterPro" id="IPR005467">
    <property type="entry name" value="His_kinase_dom"/>
</dbReference>
<evidence type="ECO:0000256" key="8">
    <source>
        <dbReference type="SAM" id="Phobius"/>
    </source>
</evidence>
<feature type="transmembrane region" description="Helical" evidence="8">
    <location>
        <begin position="211"/>
        <end position="232"/>
    </location>
</feature>
<evidence type="ECO:0000256" key="6">
    <source>
        <dbReference type="ARBA" id="ARBA00022840"/>
    </source>
</evidence>
<evidence type="ECO:0000259" key="9">
    <source>
        <dbReference type="PROSITE" id="PS50109"/>
    </source>
</evidence>
<dbReference type="EMBL" id="JBHLTP010000003">
    <property type="protein sequence ID" value="MFC0522410.1"/>
    <property type="molecule type" value="Genomic_DNA"/>
</dbReference>
<proteinExistence type="predicted"/>
<organism evidence="10 11">
    <name type="scientific">Pontibacillus salicampi</name>
    <dbReference type="NCBI Taxonomy" id="1449801"/>
    <lineage>
        <taxon>Bacteria</taxon>
        <taxon>Bacillati</taxon>
        <taxon>Bacillota</taxon>
        <taxon>Bacilli</taxon>
        <taxon>Bacillales</taxon>
        <taxon>Bacillaceae</taxon>
        <taxon>Pontibacillus</taxon>
    </lineage>
</organism>
<dbReference type="Pfam" id="PF07730">
    <property type="entry name" value="HisKA_3"/>
    <property type="match status" value="1"/>
</dbReference>
<evidence type="ECO:0000313" key="11">
    <source>
        <dbReference type="Proteomes" id="UP001589836"/>
    </source>
</evidence>
<evidence type="ECO:0000256" key="4">
    <source>
        <dbReference type="ARBA" id="ARBA00022741"/>
    </source>
</evidence>
<keyword evidence="6 10" id="KW-0067">ATP-binding</keyword>
<dbReference type="InterPro" id="IPR050482">
    <property type="entry name" value="Sensor_HK_TwoCompSys"/>
</dbReference>
<dbReference type="InterPro" id="IPR003594">
    <property type="entry name" value="HATPase_dom"/>
</dbReference>
<dbReference type="Gene3D" id="3.30.565.10">
    <property type="entry name" value="Histidine kinase-like ATPase, C-terminal domain"/>
    <property type="match status" value="1"/>
</dbReference>
<keyword evidence="7" id="KW-0902">Two-component regulatory system</keyword>
<feature type="transmembrane region" description="Helical" evidence="8">
    <location>
        <begin position="342"/>
        <end position="361"/>
    </location>
</feature>
<dbReference type="InterPro" id="IPR036890">
    <property type="entry name" value="HATPase_C_sf"/>
</dbReference>
<feature type="domain" description="Histidine kinase" evidence="9">
    <location>
        <begin position="686"/>
        <end position="776"/>
    </location>
</feature>
<evidence type="ECO:0000256" key="3">
    <source>
        <dbReference type="ARBA" id="ARBA00022679"/>
    </source>
</evidence>
<dbReference type="Proteomes" id="UP001589836">
    <property type="component" value="Unassembled WGS sequence"/>
</dbReference>
<keyword evidence="8" id="KW-0812">Transmembrane</keyword>
<dbReference type="PROSITE" id="PS50109">
    <property type="entry name" value="HIS_KIN"/>
    <property type="match status" value="1"/>
</dbReference>
<protein>
    <recommendedName>
        <fullName evidence="2">histidine kinase</fullName>
        <ecNumber evidence="2">2.7.13.3</ecNumber>
    </recommendedName>
</protein>
<reference evidence="10 11" key="1">
    <citation type="submission" date="2024-09" db="EMBL/GenBank/DDBJ databases">
        <authorList>
            <person name="Sun Q."/>
            <person name="Mori K."/>
        </authorList>
    </citation>
    <scope>NUCLEOTIDE SEQUENCE [LARGE SCALE GENOMIC DNA]</scope>
    <source>
        <strain evidence="10 11">NCAIM B.02529</strain>
    </source>
</reference>
<comment type="caution">
    <text evidence="10">The sequence shown here is derived from an EMBL/GenBank/DDBJ whole genome shotgun (WGS) entry which is preliminary data.</text>
</comment>
<comment type="catalytic activity">
    <reaction evidence="1">
        <text>ATP + protein L-histidine = ADP + protein N-phospho-L-histidine.</text>
        <dbReference type="EC" id="2.7.13.3"/>
    </reaction>
</comment>
<name>A0ABV6LJ30_9BACI</name>
<dbReference type="SUPFAM" id="SSF55874">
    <property type="entry name" value="ATPase domain of HSP90 chaperone/DNA topoisomerase II/histidine kinase"/>
    <property type="match status" value="1"/>
</dbReference>
<keyword evidence="11" id="KW-1185">Reference proteome</keyword>
<dbReference type="GO" id="GO:0005524">
    <property type="term" value="F:ATP binding"/>
    <property type="evidence" value="ECO:0007669"/>
    <property type="project" value="UniProtKB-KW"/>
</dbReference>
<dbReference type="EC" id="2.7.13.3" evidence="2"/>
<feature type="transmembrane region" description="Helical" evidence="8">
    <location>
        <begin position="12"/>
        <end position="36"/>
    </location>
</feature>
<evidence type="ECO:0000313" key="10">
    <source>
        <dbReference type="EMBL" id="MFC0522410.1"/>
    </source>
</evidence>
<feature type="transmembrane region" description="Helical" evidence="8">
    <location>
        <begin position="182"/>
        <end position="199"/>
    </location>
</feature>
<dbReference type="PANTHER" id="PTHR24421">
    <property type="entry name" value="NITRATE/NITRITE SENSOR PROTEIN NARX-RELATED"/>
    <property type="match status" value="1"/>
</dbReference>
<keyword evidence="8" id="KW-1133">Transmembrane helix</keyword>
<feature type="transmembrane region" description="Helical" evidence="8">
    <location>
        <begin position="152"/>
        <end position="170"/>
    </location>
</feature>
<sequence length="784" mass="91389">MFTAKSLRHNRLFILIGCVLLLSAYLIGVILMYPYIGIDVEENASGQWVVEGVAPHSWSDKHDIEKGTIVQAIDGKSPEEHSTVLMFQTIEKASSITLLLGQPTTFTRIEQEVSLDQWLFYIIFPSIFMVIMLLLSLFIIWHKRYDEAGNRLTLFFLAIGLAYLAGSGTARGEYVSTFTNTLMFLLTPALLLDFIDSYFKTFRERWFSRATFQGMKVIALLAAIIEAFFFYVEWYPSWYPQLISVLFVAFAMTALIIVVKGYILFRKTPYAPILQYLVYGIFAAFIPFTFFSLLPQYMFQVNIVSAEITLIFLLALPITFIYLITAQRLFDIDFVIGRVRYYAYVSVVPTSLLLLLVMLLIDFNWEIRHVFQLFFSIWFMLIVFLYVKEIFDFRIQRNLFTEKNNYNHSMQRFVQEMKSEKHAIGLFTRLRRELLDVIGVEMVHIFSKNTISNYFCVYYSISEELMRECEQRIKEESAEAGTLVYLKKHEGYVLIVGHTVSKITYLYCSEKPNKTVLNLDEKSYLQTMSYNANIAFENLLLIEDLFQELQLVKNDTQQHYPMWLSRLLFSLSENQRKQIAVDLHDTVLQEQLFLYRQMDDFINRYDSTLQEDVEEKLVHLREQMLDNIHLIRETCNELRPPFLEEMGLVPSLENLIEVYQLRSNFTVQFDSSYFRAELNSEYVLGLYRMVQELLTNAMKHSEASKVMLSLKENNGDVELQYIDNGVGMDMEAPIDSFAHMGLSSIEQRVNGLNGEITIYSEPNEGFQLNVVLYQAVNHGGRRPL</sequence>
<dbReference type="SMART" id="SM00387">
    <property type="entry name" value="HATPase_c"/>
    <property type="match status" value="1"/>
</dbReference>
<evidence type="ECO:0000256" key="7">
    <source>
        <dbReference type="ARBA" id="ARBA00023012"/>
    </source>
</evidence>
<dbReference type="RefSeq" id="WP_377344941.1">
    <property type="nucleotide sequence ID" value="NZ_JBHLTP010000003.1"/>
</dbReference>
<dbReference type="PANTHER" id="PTHR24421:SF60">
    <property type="entry name" value="SENSOR HISTIDINE KINASE COMP"/>
    <property type="match status" value="1"/>
</dbReference>
<feature type="transmembrane region" description="Helical" evidence="8">
    <location>
        <begin position="310"/>
        <end position="330"/>
    </location>
</feature>
<feature type="transmembrane region" description="Helical" evidence="8">
    <location>
        <begin position="118"/>
        <end position="140"/>
    </location>
</feature>
<dbReference type="Pfam" id="PF02518">
    <property type="entry name" value="HATPase_c"/>
    <property type="match status" value="1"/>
</dbReference>
<gene>
    <name evidence="10" type="ORF">ACFFGV_02240</name>
</gene>
<feature type="transmembrane region" description="Helical" evidence="8">
    <location>
        <begin position="238"/>
        <end position="264"/>
    </location>
</feature>
<keyword evidence="4" id="KW-0547">Nucleotide-binding</keyword>
<evidence type="ECO:0000256" key="2">
    <source>
        <dbReference type="ARBA" id="ARBA00012438"/>
    </source>
</evidence>
<dbReference type="CDD" id="cd16917">
    <property type="entry name" value="HATPase_UhpB-NarQ-NarX-like"/>
    <property type="match status" value="1"/>
</dbReference>
<accession>A0ABV6LJ30</accession>
<evidence type="ECO:0000256" key="1">
    <source>
        <dbReference type="ARBA" id="ARBA00000085"/>
    </source>
</evidence>
<keyword evidence="3" id="KW-0808">Transferase</keyword>
<dbReference type="InterPro" id="IPR011712">
    <property type="entry name" value="Sig_transdc_His_kin_sub3_dim/P"/>
</dbReference>
<keyword evidence="8" id="KW-0472">Membrane</keyword>
<keyword evidence="5" id="KW-0418">Kinase</keyword>
<feature type="transmembrane region" description="Helical" evidence="8">
    <location>
        <begin position="276"/>
        <end position="298"/>
    </location>
</feature>
<feature type="transmembrane region" description="Helical" evidence="8">
    <location>
        <begin position="367"/>
        <end position="387"/>
    </location>
</feature>
<evidence type="ECO:0000256" key="5">
    <source>
        <dbReference type="ARBA" id="ARBA00022777"/>
    </source>
</evidence>